<name>A0A1R4FPW8_9MICC</name>
<proteinExistence type="predicted"/>
<dbReference type="AlphaFoldDB" id="A0A1R4FPW8"/>
<evidence type="ECO:0000313" key="2">
    <source>
        <dbReference type="Proteomes" id="UP000195913"/>
    </source>
</evidence>
<dbReference type="RefSeq" id="WP_086996414.1">
    <property type="nucleotide sequence ID" value="NZ_FUHW01000021.1"/>
</dbReference>
<dbReference type="EMBL" id="FUHW01000021">
    <property type="protein sequence ID" value="SJM57958.1"/>
    <property type="molecule type" value="Genomic_DNA"/>
</dbReference>
<gene>
    <name evidence="1" type="ORF">FM101_05145</name>
</gene>
<evidence type="ECO:0000313" key="1">
    <source>
        <dbReference type="EMBL" id="SJM57958.1"/>
    </source>
</evidence>
<reference evidence="1 2" key="1">
    <citation type="submission" date="2017-02" db="EMBL/GenBank/DDBJ databases">
        <authorList>
            <person name="Peterson S.W."/>
        </authorList>
    </citation>
    <scope>NUCLEOTIDE SEQUENCE [LARGE SCALE GENOMIC DNA]</scope>
    <source>
        <strain evidence="1 2">B Ar 00.02</strain>
    </source>
</reference>
<sequence>MHNLPKACPCADAHRRLMDLHEDIHRTIEFYEDPNEFRRWLNSAIQNSRGVTFLLQKRKAKWADFDTWYGSWQDAAKQNAVLRWGVTARNRVVKEEDLKTFSEARISFYGERLKEVEDTFEVSPSLTVDMIIARFANVAGKDPTRRKGMIRVQRRWVDDQLPAYELVSALREMYAAVAKIVWTAHQASGVPSCLIQPFARICVTSSLTPSLSCLPPGDPMPSKLFDLETGEVATFKYVKIERDEQYEENGVERYGALPGFSVDPIEHAYERLQLSRKFLESDGYSGPMLVLSKGDEIRMHGVIFHDNEPRELKVAAAVDLEGAWPFDGAIYSSETWVASPGGRGSRVGVPADQLLGSNAEFFNIDTVGNRDEALIVVALAADGRSRCLVQPFGRTADGIVYGPLVDDSSGSMVLPFLKPVWQQWPDRGRQHG</sequence>
<organism evidence="1 2">
    <name type="scientific">Arthrobacter rhombi</name>
    <dbReference type="NCBI Taxonomy" id="71253"/>
    <lineage>
        <taxon>Bacteria</taxon>
        <taxon>Bacillati</taxon>
        <taxon>Actinomycetota</taxon>
        <taxon>Actinomycetes</taxon>
        <taxon>Micrococcales</taxon>
        <taxon>Micrococcaceae</taxon>
        <taxon>Arthrobacter</taxon>
    </lineage>
</organism>
<accession>A0A1R4FPW8</accession>
<protein>
    <submittedName>
        <fullName evidence="1">Phage protein</fullName>
    </submittedName>
</protein>
<dbReference type="Proteomes" id="UP000195913">
    <property type="component" value="Unassembled WGS sequence"/>
</dbReference>
<keyword evidence="2" id="KW-1185">Reference proteome</keyword>